<dbReference type="Pfam" id="PF04326">
    <property type="entry name" value="SLFN_AlbA_2"/>
    <property type="match status" value="1"/>
</dbReference>
<keyword evidence="3" id="KW-1185">Reference proteome</keyword>
<evidence type="ECO:0000313" key="3">
    <source>
        <dbReference type="Proteomes" id="UP001595696"/>
    </source>
</evidence>
<gene>
    <name evidence="2" type="ORF">ACFO0B_14080</name>
</gene>
<evidence type="ECO:0000259" key="1">
    <source>
        <dbReference type="Pfam" id="PF04326"/>
    </source>
</evidence>
<dbReference type="EMBL" id="JBHSAX010000013">
    <property type="protein sequence ID" value="MFC3963120.1"/>
    <property type="molecule type" value="Genomic_DNA"/>
</dbReference>
<accession>A0ABV8DSQ1</accession>
<dbReference type="Proteomes" id="UP001595696">
    <property type="component" value="Unassembled WGS sequence"/>
</dbReference>
<dbReference type="Gene3D" id="3.30.950.30">
    <property type="entry name" value="Schlafen, AAA domain"/>
    <property type="match status" value="1"/>
</dbReference>
<organism evidence="2 3">
    <name type="scientific">Nocardia jiangsuensis</name>
    <dbReference type="NCBI Taxonomy" id="1691563"/>
    <lineage>
        <taxon>Bacteria</taxon>
        <taxon>Bacillati</taxon>
        <taxon>Actinomycetota</taxon>
        <taxon>Actinomycetes</taxon>
        <taxon>Mycobacteriales</taxon>
        <taxon>Nocardiaceae</taxon>
        <taxon>Nocardia</taxon>
    </lineage>
</organism>
<sequence>MKDTLGAVLTFGTLYRRITPVQNFPRLRTIFGVPVGELSAANIAVAIEQGVPEAADLDWKSELYEPTNEGNREFAKDVAAMANGVGGILVLGVKATDTGATEASLVEITKTNTERFEQICRDRIHPFLPGVAVLPLEVSDGKGYYAIVVDRSADAPHAVVVGGNSPALRYAVRAGTTTRYLHEAEVAARYRDRFASRAERAAALDKVHRDGLARLPSADAWIAVSAYPTILGSLGVGSSAVSKVEGFVITWMRYQSPPVSSFQEYRRTVPGLRRAIINPEVGYIAEGSTPHAQLHFDGAGFVALPITRVLPDAATDERAPAELDQNDLELRILAAVSMLAQHAVNTSCGGDLTLRAQLVLSTRPSHLDMELTPTFISEVSASAEEIQEIAARPPCAAVVMRKSPSVIEIAADVNEVGTDRRATVITAHAITCDILGEFGIADPRLLRPDGGLDTENLATGLRAAVAAWCGLVD</sequence>
<protein>
    <submittedName>
        <fullName evidence="2">Helix-turn-helix domain-containing protein</fullName>
    </submittedName>
</protein>
<reference evidence="3" key="1">
    <citation type="journal article" date="2019" name="Int. J. Syst. Evol. Microbiol.">
        <title>The Global Catalogue of Microorganisms (GCM) 10K type strain sequencing project: providing services to taxonomists for standard genome sequencing and annotation.</title>
        <authorList>
            <consortium name="The Broad Institute Genomics Platform"/>
            <consortium name="The Broad Institute Genome Sequencing Center for Infectious Disease"/>
            <person name="Wu L."/>
            <person name="Ma J."/>
        </authorList>
    </citation>
    <scope>NUCLEOTIDE SEQUENCE [LARGE SCALE GENOMIC DNA]</scope>
    <source>
        <strain evidence="3">CGMCC 4.7330</strain>
    </source>
</reference>
<comment type="caution">
    <text evidence="2">The sequence shown here is derived from an EMBL/GenBank/DDBJ whole genome shotgun (WGS) entry which is preliminary data.</text>
</comment>
<dbReference type="RefSeq" id="WP_378612854.1">
    <property type="nucleotide sequence ID" value="NZ_JBHSAX010000013.1"/>
</dbReference>
<feature type="domain" description="Schlafen AlbA-2" evidence="1">
    <location>
        <begin position="53"/>
        <end position="178"/>
    </location>
</feature>
<evidence type="ECO:0000313" key="2">
    <source>
        <dbReference type="EMBL" id="MFC3963120.1"/>
    </source>
</evidence>
<dbReference type="InterPro" id="IPR038461">
    <property type="entry name" value="Schlafen_AlbA_2_dom_sf"/>
</dbReference>
<dbReference type="InterPro" id="IPR007421">
    <property type="entry name" value="Schlafen_AlbA_2_dom"/>
</dbReference>
<proteinExistence type="predicted"/>
<name>A0ABV8DSQ1_9NOCA</name>